<dbReference type="GO" id="GO:0006081">
    <property type="term" value="P:aldehyde metabolic process"/>
    <property type="evidence" value="ECO:0007669"/>
    <property type="project" value="InterPro"/>
</dbReference>
<evidence type="ECO:0000259" key="8">
    <source>
        <dbReference type="Pfam" id="PF00171"/>
    </source>
</evidence>
<dbReference type="InterPro" id="IPR029510">
    <property type="entry name" value="Ald_DH_CS_GLU"/>
</dbReference>
<dbReference type="Gene3D" id="3.40.309.10">
    <property type="entry name" value="Aldehyde Dehydrogenase, Chain A, domain 2"/>
    <property type="match status" value="1"/>
</dbReference>
<evidence type="ECO:0000256" key="7">
    <source>
        <dbReference type="RuleBase" id="RU003345"/>
    </source>
</evidence>
<dbReference type="GO" id="GO:0005737">
    <property type="term" value="C:cytoplasm"/>
    <property type="evidence" value="ECO:0007669"/>
    <property type="project" value="TreeGrafter"/>
</dbReference>
<feature type="active site" evidence="5 6">
    <location>
        <position position="216"/>
    </location>
</feature>
<keyword evidence="10" id="KW-1185">Reference proteome</keyword>
<sequence length="474" mass="52082">MATFDLYLDLKGIFENQKEKAFELRSGDQQDRIEKLRALQSWIRTNSQEIRDATFQDLGKPGPETDLTEISMVLGEISHAIRHLDKWMKPKTAPNPIHFTGTNAYVQPEPKGRSLIISPWNYPFNLTVGPWVSAIAAGCTTIIKPSEFSPATSALIASMASSLFSPAEASVVLGDVQVAKRLLELPFDHIFFTGSPGVGKEVMKAAANNLSSVTLELGGKSPVVVDANSDLDKAALKIAWGKSINCGQTCIAPDYVLVNKSIESAFLEKLAAAFEQLLNPRNKGIRASNSYGRIINMAHWNRLKQLMDNAVTEGAKITYGGEGQETEKYFAPTILSCVDQNMQVMNEELFGPLLPVIGYDDLDEAINVINGKPKPLALYVFSRNRYPVQQLAQKTSSGALVVNDCAAHFGHPNLPFGGVNNSGIGKAHGYHGFIAFSNEKAVFQQSSRIDLIKTLYPPYTLKKQKLIRLFSRFS</sequence>
<keyword evidence="2 4" id="KW-0560">Oxidoreductase</keyword>
<name>R7ZXC5_9BACT</name>
<dbReference type="PATRIC" id="fig|1288963.3.peg.714"/>
<dbReference type="InterPro" id="IPR016163">
    <property type="entry name" value="Ald_DH_C"/>
</dbReference>
<protein>
    <recommendedName>
        <fullName evidence="4">Aldehyde dehydrogenase</fullName>
    </recommendedName>
</protein>
<feature type="active site" evidence="5">
    <location>
        <position position="250"/>
    </location>
</feature>
<evidence type="ECO:0000313" key="9">
    <source>
        <dbReference type="EMBL" id="EON78820.1"/>
    </source>
</evidence>
<evidence type="ECO:0000256" key="1">
    <source>
        <dbReference type="ARBA" id="ARBA00009986"/>
    </source>
</evidence>
<gene>
    <name evidence="9" type="ORF">ADIS_0717</name>
</gene>
<dbReference type="EMBL" id="AQHR01000022">
    <property type="protein sequence ID" value="EON78820.1"/>
    <property type="molecule type" value="Genomic_DNA"/>
</dbReference>
<organism evidence="9 10">
    <name type="scientific">Lunatimonas lonarensis</name>
    <dbReference type="NCBI Taxonomy" id="1232681"/>
    <lineage>
        <taxon>Bacteria</taxon>
        <taxon>Pseudomonadati</taxon>
        <taxon>Bacteroidota</taxon>
        <taxon>Cytophagia</taxon>
        <taxon>Cytophagales</taxon>
        <taxon>Cyclobacteriaceae</taxon>
    </lineage>
</organism>
<dbReference type="PIRSF" id="PIRSF036492">
    <property type="entry name" value="ALDH"/>
    <property type="match status" value="1"/>
</dbReference>
<reference evidence="9 10" key="1">
    <citation type="submission" date="2013-02" db="EMBL/GenBank/DDBJ databases">
        <title>A novel strain isolated from Lonar lake, Maharashtra, India.</title>
        <authorList>
            <person name="Singh A."/>
        </authorList>
    </citation>
    <scope>NUCLEOTIDE SEQUENCE [LARGE SCALE GENOMIC DNA]</scope>
    <source>
        <strain evidence="9 10">AK24</strain>
    </source>
</reference>
<dbReference type="SUPFAM" id="SSF53720">
    <property type="entry name" value="ALDH-like"/>
    <property type="match status" value="1"/>
</dbReference>
<evidence type="ECO:0000256" key="2">
    <source>
        <dbReference type="ARBA" id="ARBA00023002"/>
    </source>
</evidence>
<dbReference type="PROSITE" id="PS00687">
    <property type="entry name" value="ALDEHYDE_DEHYDR_GLU"/>
    <property type="match status" value="1"/>
</dbReference>
<evidence type="ECO:0000313" key="10">
    <source>
        <dbReference type="Proteomes" id="UP000013909"/>
    </source>
</evidence>
<feature type="domain" description="Aldehyde dehydrogenase" evidence="8">
    <location>
        <begin position="19"/>
        <end position="442"/>
    </location>
</feature>
<dbReference type="PANTHER" id="PTHR43570:SF20">
    <property type="entry name" value="ALDEHYDE DEHYDROGENASE ALDX-RELATED"/>
    <property type="match status" value="1"/>
</dbReference>
<proteinExistence type="inferred from homology"/>
<dbReference type="RefSeq" id="WP_010852865.1">
    <property type="nucleotide sequence ID" value="NZ_AQHR01000022.1"/>
</dbReference>
<dbReference type="FunFam" id="3.40.309.10:FF:000003">
    <property type="entry name" value="Aldehyde dehydrogenase"/>
    <property type="match status" value="1"/>
</dbReference>
<dbReference type="STRING" id="1232681.ADIS_0717"/>
<evidence type="ECO:0000256" key="4">
    <source>
        <dbReference type="PIRNR" id="PIRNR036492"/>
    </source>
</evidence>
<comment type="similarity">
    <text evidence="1 4 7">Belongs to the aldehyde dehydrogenase family.</text>
</comment>
<dbReference type="InterPro" id="IPR016162">
    <property type="entry name" value="Ald_DH_N"/>
</dbReference>
<evidence type="ECO:0000256" key="3">
    <source>
        <dbReference type="ARBA" id="ARBA00023027"/>
    </source>
</evidence>
<evidence type="ECO:0000256" key="5">
    <source>
        <dbReference type="PIRSR" id="PIRSR036492-1"/>
    </source>
</evidence>
<evidence type="ECO:0000256" key="6">
    <source>
        <dbReference type="PROSITE-ProRule" id="PRU10007"/>
    </source>
</evidence>
<dbReference type="FunFam" id="3.40.605.10:FF:000004">
    <property type="entry name" value="Aldehyde dehydrogenase"/>
    <property type="match status" value="1"/>
</dbReference>
<dbReference type="OrthoDB" id="9762913at2"/>
<dbReference type="InterPro" id="IPR016161">
    <property type="entry name" value="Ald_DH/histidinol_DH"/>
</dbReference>
<keyword evidence="3" id="KW-0520">NAD</keyword>
<accession>R7ZXC5</accession>
<dbReference type="Pfam" id="PF00171">
    <property type="entry name" value="Aldedh"/>
    <property type="match status" value="1"/>
</dbReference>
<comment type="caution">
    <text evidence="9">The sequence shown here is derived from an EMBL/GenBank/DDBJ whole genome shotgun (WGS) entry which is preliminary data.</text>
</comment>
<dbReference type="InterPro" id="IPR012394">
    <property type="entry name" value="Aldehyde_DH_NAD(P)"/>
</dbReference>
<dbReference type="Gene3D" id="3.40.605.10">
    <property type="entry name" value="Aldehyde Dehydrogenase, Chain A, domain 1"/>
    <property type="match status" value="1"/>
</dbReference>
<dbReference type="PANTHER" id="PTHR43570">
    <property type="entry name" value="ALDEHYDE DEHYDROGENASE"/>
    <property type="match status" value="1"/>
</dbReference>
<dbReference type="InterPro" id="IPR015590">
    <property type="entry name" value="Aldehyde_DH_dom"/>
</dbReference>
<dbReference type="AlphaFoldDB" id="R7ZXC5"/>
<dbReference type="Proteomes" id="UP000013909">
    <property type="component" value="Unassembled WGS sequence"/>
</dbReference>
<dbReference type="GO" id="GO:0004029">
    <property type="term" value="F:aldehyde dehydrogenase (NAD+) activity"/>
    <property type="evidence" value="ECO:0007669"/>
    <property type="project" value="TreeGrafter"/>
</dbReference>